<dbReference type="InterPro" id="IPR001769">
    <property type="entry name" value="Gingipain"/>
</dbReference>
<dbReference type="EMBL" id="LJCR01001411">
    <property type="protein sequence ID" value="KPV50407.1"/>
    <property type="molecule type" value="Genomic_DNA"/>
</dbReference>
<dbReference type="InterPro" id="IPR029031">
    <property type="entry name" value="Gingipain_N_sf"/>
</dbReference>
<dbReference type="GO" id="GO:0006508">
    <property type="term" value="P:proteolysis"/>
    <property type="evidence" value="ECO:0007669"/>
    <property type="project" value="InterPro"/>
</dbReference>
<comment type="caution">
    <text evidence="2">The sequence shown here is derived from an EMBL/GenBank/DDBJ whole genome shotgun (WGS) entry which is preliminary data.</text>
</comment>
<gene>
    <name evidence="2" type="ORF">SE17_27130</name>
</gene>
<dbReference type="Proteomes" id="UP000050509">
    <property type="component" value="Unassembled WGS sequence"/>
</dbReference>
<reference evidence="2 3" key="1">
    <citation type="submission" date="2015-09" db="EMBL/GenBank/DDBJ databases">
        <title>Draft genome sequence of Kouleothrix aurantiaca JCM 19913.</title>
        <authorList>
            <person name="Hemp J."/>
        </authorList>
    </citation>
    <scope>NUCLEOTIDE SEQUENCE [LARGE SCALE GENOMIC DNA]</scope>
    <source>
        <strain evidence="2 3">COM-B</strain>
    </source>
</reference>
<dbReference type="Pfam" id="PF01364">
    <property type="entry name" value="Peptidase_C25"/>
    <property type="match status" value="1"/>
</dbReference>
<dbReference type="Gene3D" id="3.40.50.10390">
    <property type="entry name" value="Gingipain r, domain 1"/>
    <property type="match status" value="1"/>
</dbReference>
<dbReference type="GO" id="GO:0008234">
    <property type="term" value="F:cysteine-type peptidase activity"/>
    <property type="evidence" value="ECO:0007669"/>
    <property type="project" value="InterPro"/>
</dbReference>
<accession>A0A0P9DKL6</accession>
<feature type="domain" description="Gingipain" evidence="1">
    <location>
        <begin position="243"/>
        <end position="363"/>
    </location>
</feature>
<keyword evidence="3" id="KW-1185">Reference proteome</keyword>
<evidence type="ECO:0000313" key="2">
    <source>
        <dbReference type="EMBL" id="KPV50407.1"/>
    </source>
</evidence>
<name>A0A0P9DKL6_9CHLR</name>
<evidence type="ECO:0000259" key="1">
    <source>
        <dbReference type="Pfam" id="PF01364"/>
    </source>
</evidence>
<protein>
    <recommendedName>
        <fullName evidence="1">Gingipain domain-containing protein</fullName>
    </recommendedName>
</protein>
<proteinExistence type="predicted"/>
<dbReference type="AlphaFoldDB" id="A0A0P9DKL6"/>
<sequence length="365" mass="38383">MNLMLTSQARLRALYGRAGAERVLDAAEQLRLARVLRGAPSRLVVIEQGAPDRDVPAALVTPDGIARQVAAISAALDRRETLLESVLLIGGPEIVPFFLAENPTPYDGDAAVPSDGYYGAANPYALLPDWAVGRIPGAAGPDPALLIQLLETAAGLGVLQPHEKVFGYVTEVWHRAAEIVYAEVDDPAHLLVSPPALAASFDRSRLDGARLIYCNLHGVPEGPPWYGQSEAQPALVAALRPSDLAGLDLHGAIVVSEACYGALVAGRTAETAMPLAFLAEGAAAFIGATAISYGPTAPPPGEADLIALHFLRALKQPGITVGAAFLEARAGLLRDTMARQSTLDEDDQKTLLEFVLYGDPTLVVV</sequence>
<organism evidence="2 3">
    <name type="scientific">Kouleothrix aurantiaca</name>
    <dbReference type="NCBI Taxonomy" id="186479"/>
    <lineage>
        <taxon>Bacteria</taxon>
        <taxon>Bacillati</taxon>
        <taxon>Chloroflexota</taxon>
        <taxon>Chloroflexia</taxon>
        <taxon>Chloroflexales</taxon>
        <taxon>Roseiflexineae</taxon>
        <taxon>Roseiflexaceae</taxon>
        <taxon>Kouleothrix</taxon>
    </lineage>
</organism>
<evidence type="ECO:0000313" key="3">
    <source>
        <dbReference type="Proteomes" id="UP000050509"/>
    </source>
</evidence>